<evidence type="ECO:0000256" key="6">
    <source>
        <dbReference type="ARBA" id="ARBA00022475"/>
    </source>
</evidence>
<keyword evidence="5" id="KW-0813">Transport</keyword>
<evidence type="ECO:0000256" key="10">
    <source>
        <dbReference type="SAM" id="Phobius"/>
    </source>
</evidence>
<reference evidence="11 12" key="1">
    <citation type="submission" date="2016-01" db="EMBL/GenBank/DDBJ databases">
        <title>Whole genome sequencing of Myroides marinus L41.</title>
        <authorList>
            <person name="Hong K.W."/>
        </authorList>
    </citation>
    <scope>NUCLEOTIDE SEQUENCE [LARGE SCALE GENOMIC DNA]</scope>
    <source>
        <strain evidence="11 12">L41</strain>
    </source>
</reference>
<gene>
    <name evidence="11" type="ORF">AV926_05815</name>
</gene>
<dbReference type="AlphaFoldDB" id="A0A165RKL7"/>
<comment type="function">
    <text evidence="1">Required for nicotinamide riboside transport across the inner membrane.</text>
</comment>
<evidence type="ECO:0000256" key="1">
    <source>
        <dbReference type="ARBA" id="ARBA00002672"/>
    </source>
</evidence>
<organism evidence="11 12">
    <name type="scientific">Myroides marinus</name>
    <dbReference type="NCBI Taxonomy" id="703342"/>
    <lineage>
        <taxon>Bacteria</taxon>
        <taxon>Pseudomonadati</taxon>
        <taxon>Bacteroidota</taxon>
        <taxon>Flavobacteriia</taxon>
        <taxon>Flavobacteriales</taxon>
        <taxon>Flavobacteriaceae</taxon>
        <taxon>Myroides</taxon>
    </lineage>
</organism>
<protein>
    <recommendedName>
        <fullName evidence="4">Nicotinamide riboside transporter PnuC</fullName>
    </recommendedName>
</protein>
<keyword evidence="8 10" id="KW-1133">Transmembrane helix</keyword>
<dbReference type="PANTHER" id="PTHR36122:SF2">
    <property type="entry name" value="NICOTINAMIDE RIBOSIDE TRANSPORTER PNUC"/>
    <property type="match status" value="1"/>
</dbReference>
<proteinExistence type="inferred from homology"/>
<feature type="transmembrane region" description="Helical" evidence="10">
    <location>
        <begin position="103"/>
        <end position="120"/>
    </location>
</feature>
<sequence>MFDFFFGTYKETSSLQIVLESIVFIFGILSVWYAGKENILVYPTGIIATIITVYLLYVIGYYGDMILNGYYSIMSVYGWYNWSRQKDGDTVLKISRTNMREKVNGIIIFFVTLVVIYGVYHFSGKEILPENYIDIITSGIFFTGMYYMALKKIENWTLWIIGDIVSIPLYAYRGYGILAVQFAIFTVLATMAYISWYKTINREKCLEK</sequence>
<feature type="transmembrane region" description="Helical" evidence="10">
    <location>
        <begin position="15"/>
        <end position="33"/>
    </location>
</feature>
<evidence type="ECO:0000256" key="8">
    <source>
        <dbReference type="ARBA" id="ARBA00022989"/>
    </source>
</evidence>
<dbReference type="Pfam" id="PF04973">
    <property type="entry name" value="NMN_transporter"/>
    <property type="match status" value="1"/>
</dbReference>
<feature type="transmembrane region" description="Helical" evidence="10">
    <location>
        <begin position="65"/>
        <end position="82"/>
    </location>
</feature>
<comment type="similarity">
    <text evidence="3">Belongs to the nicotinamide ribonucleoside (NR) uptake permease (TC 4.B.1) family.</text>
</comment>
<evidence type="ECO:0000256" key="9">
    <source>
        <dbReference type="ARBA" id="ARBA00023136"/>
    </source>
</evidence>
<comment type="subcellular location">
    <subcellularLocation>
        <location evidence="2">Cell membrane</location>
        <topology evidence="2">Multi-pass membrane protein</topology>
    </subcellularLocation>
</comment>
<dbReference type="OrthoDB" id="9791248at2"/>
<name>A0A165RKL7_9FLAO</name>
<evidence type="ECO:0000256" key="4">
    <source>
        <dbReference type="ARBA" id="ARBA00017522"/>
    </source>
</evidence>
<evidence type="ECO:0000256" key="5">
    <source>
        <dbReference type="ARBA" id="ARBA00022448"/>
    </source>
</evidence>
<dbReference type="RefSeq" id="WP_038984970.1">
    <property type="nucleotide sequence ID" value="NZ_JWJO01000009.1"/>
</dbReference>
<accession>A0A165RKL7</accession>
<dbReference type="GO" id="GO:0034257">
    <property type="term" value="F:nicotinamide riboside transmembrane transporter activity"/>
    <property type="evidence" value="ECO:0007669"/>
    <property type="project" value="InterPro"/>
</dbReference>
<feature type="transmembrane region" description="Helical" evidence="10">
    <location>
        <begin position="156"/>
        <end position="172"/>
    </location>
</feature>
<evidence type="ECO:0000256" key="2">
    <source>
        <dbReference type="ARBA" id="ARBA00004651"/>
    </source>
</evidence>
<dbReference type="GO" id="GO:0005886">
    <property type="term" value="C:plasma membrane"/>
    <property type="evidence" value="ECO:0007669"/>
    <property type="project" value="UniProtKB-SubCell"/>
</dbReference>
<dbReference type="PANTHER" id="PTHR36122">
    <property type="entry name" value="NICOTINAMIDE RIBOSIDE TRANSPORTER PNUC"/>
    <property type="match status" value="1"/>
</dbReference>
<keyword evidence="6" id="KW-1003">Cell membrane</keyword>
<feature type="transmembrane region" description="Helical" evidence="10">
    <location>
        <begin position="132"/>
        <end position="149"/>
    </location>
</feature>
<dbReference type="InterPro" id="IPR006419">
    <property type="entry name" value="NMN_transpt_PnuC"/>
</dbReference>
<feature type="transmembrane region" description="Helical" evidence="10">
    <location>
        <begin position="40"/>
        <end position="59"/>
    </location>
</feature>
<dbReference type="EMBL" id="LQNU01000041">
    <property type="protein sequence ID" value="KZE83062.1"/>
    <property type="molecule type" value="Genomic_DNA"/>
</dbReference>
<comment type="caution">
    <text evidence="11">The sequence shown here is derived from an EMBL/GenBank/DDBJ whole genome shotgun (WGS) entry which is preliminary data.</text>
</comment>
<keyword evidence="7 10" id="KW-0812">Transmembrane</keyword>
<dbReference type="Proteomes" id="UP000076630">
    <property type="component" value="Unassembled WGS sequence"/>
</dbReference>
<feature type="transmembrane region" description="Helical" evidence="10">
    <location>
        <begin position="178"/>
        <end position="196"/>
    </location>
</feature>
<evidence type="ECO:0000313" key="11">
    <source>
        <dbReference type="EMBL" id="KZE83062.1"/>
    </source>
</evidence>
<dbReference type="NCBIfam" id="TIGR01528">
    <property type="entry name" value="NMN_trans_PnuC"/>
    <property type="match status" value="1"/>
</dbReference>
<keyword evidence="9 10" id="KW-0472">Membrane</keyword>
<evidence type="ECO:0000256" key="7">
    <source>
        <dbReference type="ARBA" id="ARBA00022692"/>
    </source>
</evidence>
<keyword evidence="12" id="KW-1185">Reference proteome</keyword>
<evidence type="ECO:0000256" key="3">
    <source>
        <dbReference type="ARBA" id="ARBA00006669"/>
    </source>
</evidence>
<evidence type="ECO:0000313" key="12">
    <source>
        <dbReference type="Proteomes" id="UP000076630"/>
    </source>
</evidence>